<accession>A0AAN5CCZ3</accession>
<dbReference type="Proteomes" id="UP001328107">
    <property type="component" value="Unassembled WGS sequence"/>
</dbReference>
<gene>
    <name evidence="2" type="ORF">PMAYCL1PPCAC_08239</name>
</gene>
<organism evidence="2 3">
    <name type="scientific">Pristionchus mayeri</name>
    <dbReference type="NCBI Taxonomy" id="1317129"/>
    <lineage>
        <taxon>Eukaryota</taxon>
        <taxon>Metazoa</taxon>
        <taxon>Ecdysozoa</taxon>
        <taxon>Nematoda</taxon>
        <taxon>Chromadorea</taxon>
        <taxon>Rhabditida</taxon>
        <taxon>Rhabditina</taxon>
        <taxon>Diplogasteromorpha</taxon>
        <taxon>Diplogasteroidea</taxon>
        <taxon>Neodiplogasteridae</taxon>
        <taxon>Pristionchus</taxon>
    </lineage>
</organism>
<evidence type="ECO:0000313" key="2">
    <source>
        <dbReference type="EMBL" id="GMR38044.1"/>
    </source>
</evidence>
<feature type="compositionally biased region" description="Basic and acidic residues" evidence="1">
    <location>
        <begin position="768"/>
        <end position="780"/>
    </location>
</feature>
<feature type="region of interest" description="Disordered" evidence="1">
    <location>
        <begin position="745"/>
        <end position="780"/>
    </location>
</feature>
<dbReference type="AlphaFoldDB" id="A0AAN5CCZ3"/>
<feature type="non-terminal residue" evidence="2">
    <location>
        <position position="1"/>
    </location>
</feature>
<protein>
    <submittedName>
        <fullName evidence="2">Uncharacterized protein</fullName>
    </submittedName>
</protein>
<comment type="caution">
    <text evidence="2">The sequence shown here is derived from an EMBL/GenBank/DDBJ whole genome shotgun (WGS) entry which is preliminary data.</text>
</comment>
<dbReference type="EMBL" id="BTRK01000002">
    <property type="protein sequence ID" value="GMR38044.1"/>
    <property type="molecule type" value="Genomic_DNA"/>
</dbReference>
<evidence type="ECO:0000313" key="3">
    <source>
        <dbReference type="Proteomes" id="UP001328107"/>
    </source>
</evidence>
<sequence length="780" mass="87414">AFYKEFFATFPKLGANGAYVCEAQEHWERFTSAEVRGEGLTHLNAFDPVAFTGYKKLTSPSLTCALNAATGKHEWAYFGTTTFVGTNQIECWYRKCPLFHTFNAFKGRCEACTANACGYALVYNPATELFANSYVLAASGATTIPSNVTHVFVYPGCKVSVLGSKFYKSTTVKLPLVFQQTFGLWSIFSSAVEDISFSTFNAPTSVFCEKEDIPVTTPALPDGSSMPWVVSDESRYASVAITADSTFNITKLEEGMSYSLGGTGTGSLKCDFIDTASTFGLNFEFNIQTKKFIYKILGATPEEGERDLIIESGSFHVKFVYVRVNILAIYLNGHFFYQIENAALKFTSFRIQQTNVQVDKCNFFVPKKCGKYHKFSKMTGDCEFDYKSSGYCASLTHVDGGETWKTGWVKDGTMPKGYKNKTRFIEVREGCVAYAYNGEKQLMKLNGKNKCDHKRGKYNFPNFYDMTCSKPERGLRHIECYCEDDDERPRHDGLTPIEWEIEGDSIVFSAWLLETTPMAEFSLFTATGDAPLVIMFGNGMLLVDNKQGGCLKDQFIQVEHSSIKKKDRFECRIVYAETGYEIRINGIFVLLYPYHQPADGIIKAKVESGLKIRQHRTDKILTTPTIDFPTEPLLIGESVHFNGIASSSNFKIFLLGSVQDPLFTLEVDITLRKIKQILVTKDGEKVKESSICSLFIGVEFDIVIVNKAHSIEVYINGEIIDVIGFNVAFPEKSYCHAKHEGQVKMCGKKRGPKKVKGEPKWDGNSGDQSREESNEDSHEH</sequence>
<keyword evidence="3" id="KW-1185">Reference proteome</keyword>
<proteinExistence type="predicted"/>
<evidence type="ECO:0000256" key="1">
    <source>
        <dbReference type="SAM" id="MobiDB-lite"/>
    </source>
</evidence>
<reference evidence="3" key="1">
    <citation type="submission" date="2022-10" db="EMBL/GenBank/DDBJ databases">
        <title>Genome assembly of Pristionchus species.</title>
        <authorList>
            <person name="Yoshida K."/>
            <person name="Sommer R.J."/>
        </authorList>
    </citation>
    <scope>NUCLEOTIDE SEQUENCE [LARGE SCALE GENOMIC DNA]</scope>
    <source>
        <strain evidence="3">RS5460</strain>
    </source>
</reference>
<name>A0AAN5CCZ3_9BILA</name>